<evidence type="ECO:0000313" key="14">
    <source>
        <dbReference type="EMBL" id="KYG07334.1"/>
    </source>
</evidence>
<dbReference type="InterPro" id="IPR050083">
    <property type="entry name" value="HtpX_protease"/>
</dbReference>
<evidence type="ECO:0000256" key="6">
    <source>
        <dbReference type="ARBA" id="ARBA00022723"/>
    </source>
</evidence>
<evidence type="ECO:0000256" key="11">
    <source>
        <dbReference type="ARBA" id="ARBA00023136"/>
    </source>
</evidence>
<dbReference type="GO" id="GO:0005886">
    <property type="term" value="C:plasma membrane"/>
    <property type="evidence" value="ECO:0007669"/>
    <property type="project" value="UniProtKB-SubCell"/>
</dbReference>
<feature type="domain" description="Peptidase M48" evidence="13">
    <location>
        <begin position="84"/>
        <end position="310"/>
    </location>
</feature>
<evidence type="ECO:0000256" key="2">
    <source>
        <dbReference type="ARBA" id="ARBA00004651"/>
    </source>
</evidence>
<dbReference type="CDD" id="cd07328">
    <property type="entry name" value="M48_Ste24p_like"/>
    <property type="match status" value="1"/>
</dbReference>
<evidence type="ECO:0000256" key="9">
    <source>
        <dbReference type="ARBA" id="ARBA00022989"/>
    </source>
</evidence>
<evidence type="ECO:0000256" key="4">
    <source>
        <dbReference type="ARBA" id="ARBA00022670"/>
    </source>
</evidence>
<evidence type="ECO:0000256" key="3">
    <source>
        <dbReference type="ARBA" id="ARBA00022475"/>
    </source>
</evidence>
<comment type="caution">
    <text evidence="14">The sequence shown here is derived from an EMBL/GenBank/DDBJ whole genome shotgun (WGS) entry which is preliminary data.</text>
</comment>
<accession>A0A150TRP4</accession>
<feature type="transmembrane region" description="Helical" evidence="12">
    <location>
        <begin position="12"/>
        <end position="36"/>
    </location>
</feature>
<evidence type="ECO:0000256" key="12">
    <source>
        <dbReference type="SAM" id="Phobius"/>
    </source>
</evidence>
<dbReference type="Gene3D" id="3.30.2010.10">
    <property type="entry name" value="Metalloproteases ('zincins'), catalytic domain"/>
    <property type="match status" value="1"/>
</dbReference>
<evidence type="ECO:0000313" key="15">
    <source>
        <dbReference type="Proteomes" id="UP000075502"/>
    </source>
</evidence>
<reference evidence="14 15" key="1">
    <citation type="submission" date="2014-02" db="EMBL/GenBank/DDBJ databases">
        <title>The small core and large imbalanced accessory genome model reveals a collaborative survival strategy of Sorangium cellulosum strains in nature.</title>
        <authorList>
            <person name="Han K."/>
            <person name="Peng R."/>
            <person name="Blom J."/>
            <person name="Li Y.-Z."/>
        </authorList>
    </citation>
    <scope>NUCLEOTIDE SEQUENCE [LARGE SCALE GENOMIC DNA]</scope>
    <source>
        <strain evidence="14 15">So0007-03</strain>
    </source>
</reference>
<dbReference type="GO" id="GO:0046872">
    <property type="term" value="F:metal ion binding"/>
    <property type="evidence" value="ECO:0007669"/>
    <property type="project" value="UniProtKB-KW"/>
</dbReference>
<organism evidence="14 15">
    <name type="scientific">Sorangium cellulosum</name>
    <name type="common">Polyangium cellulosum</name>
    <dbReference type="NCBI Taxonomy" id="56"/>
    <lineage>
        <taxon>Bacteria</taxon>
        <taxon>Pseudomonadati</taxon>
        <taxon>Myxococcota</taxon>
        <taxon>Polyangia</taxon>
        <taxon>Polyangiales</taxon>
        <taxon>Polyangiaceae</taxon>
        <taxon>Sorangium</taxon>
    </lineage>
</organism>
<keyword evidence="9 12" id="KW-1133">Transmembrane helix</keyword>
<dbReference type="Pfam" id="PF01435">
    <property type="entry name" value="Peptidase_M48"/>
    <property type="match status" value="1"/>
</dbReference>
<dbReference type="GO" id="GO:0006508">
    <property type="term" value="P:proteolysis"/>
    <property type="evidence" value="ECO:0007669"/>
    <property type="project" value="UniProtKB-KW"/>
</dbReference>
<proteinExistence type="predicted"/>
<dbReference type="Proteomes" id="UP000075502">
    <property type="component" value="Unassembled WGS sequence"/>
</dbReference>
<name>A0A150TRP4_SORCE</name>
<dbReference type="PANTHER" id="PTHR43221">
    <property type="entry name" value="PROTEASE HTPX"/>
    <property type="match status" value="1"/>
</dbReference>
<gene>
    <name evidence="14" type="ORF">BE21_29875</name>
</gene>
<comment type="cofactor">
    <cofactor evidence="1">
        <name>Zn(2+)</name>
        <dbReference type="ChEBI" id="CHEBI:29105"/>
    </cofactor>
</comment>
<keyword evidence="6" id="KW-0479">Metal-binding</keyword>
<keyword evidence="8" id="KW-0862">Zinc</keyword>
<dbReference type="EMBL" id="JEME01001374">
    <property type="protein sequence ID" value="KYG07334.1"/>
    <property type="molecule type" value="Genomic_DNA"/>
</dbReference>
<evidence type="ECO:0000256" key="1">
    <source>
        <dbReference type="ARBA" id="ARBA00001947"/>
    </source>
</evidence>
<dbReference type="PANTHER" id="PTHR43221:SF1">
    <property type="entry name" value="PROTEASE HTPX"/>
    <property type="match status" value="1"/>
</dbReference>
<keyword evidence="3" id="KW-1003">Cell membrane</keyword>
<dbReference type="GO" id="GO:0004222">
    <property type="term" value="F:metalloendopeptidase activity"/>
    <property type="evidence" value="ECO:0007669"/>
    <property type="project" value="InterPro"/>
</dbReference>
<keyword evidence="7" id="KW-0378">Hydrolase</keyword>
<evidence type="ECO:0000256" key="10">
    <source>
        <dbReference type="ARBA" id="ARBA00023049"/>
    </source>
</evidence>
<keyword evidence="11 12" id="KW-0472">Membrane</keyword>
<evidence type="ECO:0000259" key="13">
    <source>
        <dbReference type="Pfam" id="PF01435"/>
    </source>
</evidence>
<dbReference type="AlphaFoldDB" id="A0A150TRP4"/>
<evidence type="ECO:0000256" key="7">
    <source>
        <dbReference type="ARBA" id="ARBA00022801"/>
    </source>
</evidence>
<dbReference type="InterPro" id="IPR001915">
    <property type="entry name" value="Peptidase_M48"/>
</dbReference>
<keyword evidence="5 12" id="KW-0812">Transmembrane</keyword>
<evidence type="ECO:0000256" key="5">
    <source>
        <dbReference type="ARBA" id="ARBA00022692"/>
    </source>
</evidence>
<evidence type="ECO:0000256" key="8">
    <source>
        <dbReference type="ARBA" id="ARBA00022833"/>
    </source>
</evidence>
<keyword evidence="10" id="KW-0482">Metalloprotease</keyword>
<sequence>MAAVRPRGLAHRAAWLLGMAVGFYLLAAGIALGLLWVPYAQSEYGDGIEPSGFLCGAGALWVAWGLVPRRRRAPDPGVPLGEGRHPRLQSLIRDVAARTGHATPADIHLFHDANAFTAVRREAWLRSRTVVGAGLPLLAWLSRSELESVIAHEFGHHVSGDLALGPWVHRTRRTIGGALDHLDGSSFWLHLPFVAYAELFVRSSSGISRAQELEADAVAARIAGRGPTARALRITHEKGPLWTAYLEMEVLPVIAAGRVPPLLEGFRWFEGAVAAEHGALAERQAERAAEKSTVYDTHPSLSERLAALGAEAGGPEPGAHCLDLLDDVAAAEEAVLRSLLVDPSRPLPRIAWADVTREVWLPRWRQQLEAHRAHFRELRPSQLPEALAQIDAWAERTRVGLALLSPAAERRRMTGLFSVWLAAALSELGFELDGLPGAPVRARRGEHALEPFLVVRRLLDGKLDAGAWRARCAEAGVP</sequence>
<comment type="subcellular location">
    <subcellularLocation>
        <location evidence="2">Cell membrane</location>
        <topology evidence="2">Multi-pass membrane protein</topology>
    </subcellularLocation>
</comment>
<keyword evidence="4" id="KW-0645">Protease</keyword>
<protein>
    <recommendedName>
        <fullName evidence="13">Peptidase M48 domain-containing protein</fullName>
    </recommendedName>
</protein>